<organism evidence="9 10">
    <name type="scientific">Dioszegia hungarica</name>
    <dbReference type="NCBI Taxonomy" id="4972"/>
    <lineage>
        <taxon>Eukaryota</taxon>
        <taxon>Fungi</taxon>
        <taxon>Dikarya</taxon>
        <taxon>Basidiomycota</taxon>
        <taxon>Agaricomycotina</taxon>
        <taxon>Tremellomycetes</taxon>
        <taxon>Tremellales</taxon>
        <taxon>Bulleribasidiaceae</taxon>
        <taxon>Dioszegia</taxon>
    </lineage>
</organism>
<keyword evidence="6" id="KW-0449">Lipoprotein</keyword>
<evidence type="ECO:0000313" key="10">
    <source>
        <dbReference type="Proteomes" id="UP001164286"/>
    </source>
</evidence>
<dbReference type="CDD" id="cd10938">
    <property type="entry name" value="CE4_HpPgdA_like"/>
    <property type="match status" value="1"/>
</dbReference>
<dbReference type="EMBL" id="JAKWFO010000006">
    <property type="protein sequence ID" value="KAI9634854.1"/>
    <property type="molecule type" value="Genomic_DNA"/>
</dbReference>
<dbReference type="AlphaFoldDB" id="A0AA38H9D2"/>
<evidence type="ECO:0000256" key="4">
    <source>
        <dbReference type="ARBA" id="ARBA00023136"/>
    </source>
</evidence>
<keyword evidence="5" id="KW-0325">Glycoprotein</keyword>
<evidence type="ECO:0000256" key="7">
    <source>
        <dbReference type="ARBA" id="ARBA00023316"/>
    </source>
</evidence>
<dbReference type="GO" id="GO:0071555">
    <property type="term" value="P:cell wall organization"/>
    <property type="evidence" value="ECO:0007669"/>
    <property type="project" value="UniProtKB-KW"/>
</dbReference>
<dbReference type="GO" id="GO:0005886">
    <property type="term" value="C:plasma membrane"/>
    <property type="evidence" value="ECO:0007669"/>
    <property type="project" value="UniProtKB-SubCell"/>
</dbReference>
<accession>A0AA38H9D2</accession>
<evidence type="ECO:0000259" key="8">
    <source>
        <dbReference type="PROSITE" id="PS51677"/>
    </source>
</evidence>
<dbReference type="InterPro" id="IPR011330">
    <property type="entry name" value="Glyco_hydro/deAcase_b/a-brl"/>
</dbReference>
<dbReference type="InterPro" id="IPR002509">
    <property type="entry name" value="NODB_dom"/>
</dbReference>
<name>A0AA38H9D2_9TREE</name>
<reference evidence="9" key="1">
    <citation type="journal article" date="2022" name="G3 (Bethesda)">
        <title>High quality genome of the basidiomycete yeast Dioszegia hungarica PDD-24b-2 isolated from cloud water.</title>
        <authorList>
            <person name="Jarrige D."/>
            <person name="Haridas S."/>
            <person name="Bleykasten-Grosshans C."/>
            <person name="Joly M."/>
            <person name="Nadalig T."/>
            <person name="Sancelme M."/>
            <person name="Vuilleumier S."/>
            <person name="Grigoriev I.V."/>
            <person name="Amato P."/>
            <person name="Bringel F."/>
        </authorList>
    </citation>
    <scope>NUCLEOTIDE SEQUENCE</scope>
    <source>
        <strain evidence="9">PDD-24b-2</strain>
    </source>
</reference>
<evidence type="ECO:0000256" key="6">
    <source>
        <dbReference type="ARBA" id="ARBA00023288"/>
    </source>
</evidence>
<dbReference type="InterPro" id="IPR037950">
    <property type="entry name" value="PgdA-like"/>
</dbReference>
<dbReference type="RefSeq" id="XP_052944631.1">
    <property type="nucleotide sequence ID" value="XM_053088913.1"/>
</dbReference>
<evidence type="ECO:0000256" key="5">
    <source>
        <dbReference type="ARBA" id="ARBA00023180"/>
    </source>
</evidence>
<dbReference type="Pfam" id="PF01522">
    <property type="entry name" value="Polysacc_deac_1"/>
    <property type="match status" value="1"/>
</dbReference>
<keyword evidence="7" id="KW-0961">Cell wall biogenesis/degradation</keyword>
<evidence type="ECO:0000256" key="1">
    <source>
        <dbReference type="ARBA" id="ARBA00004609"/>
    </source>
</evidence>
<comment type="caution">
    <text evidence="9">The sequence shown here is derived from an EMBL/GenBank/DDBJ whole genome shotgun (WGS) entry which is preliminary data.</text>
</comment>
<comment type="subcellular location">
    <subcellularLocation>
        <location evidence="1">Cell membrane</location>
        <topology evidence="1">Lipid-anchor</topology>
        <topology evidence="1">GPI-anchor</topology>
    </subcellularLocation>
</comment>
<keyword evidence="2" id="KW-1003">Cell membrane</keyword>
<dbReference type="Gene3D" id="3.20.20.370">
    <property type="entry name" value="Glycoside hydrolase/deacetylase"/>
    <property type="match status" value="1"/>
</dbReference>
<keyword evidence="4" id="KW-0472">Membrane</keyword>
<dbReference type="PANTHER" id="PTHR47561:SF1">
    <property type="entry name" value="POLYSACCHARIDE DEACETYLASE FAMILY PROTEIN (AFU_ORTHOLOGUE AFUA_6G05030)"/>
    <property type="match status" value="1"/>
</dbReference>
<dbReference type="GeneID" id="77728118"/>
<dbReference type="SUPFAM" id="SSF88713">
    <property type="entry name" value="Glycoside hydrolase/deacetylase"/>
    <property type="match status" value="1"/>
</dbReference>
<sequence>MGRKLISFGVDVDAVAGWLGSYGGENSPGDISRGMFAGEVGTPRLLKMFAKYGIKTTWFIPGHSLDTFPKEMAMVRDQGHEIGLHGYSHENPTAMSPEQQLEILEHTFKQLTDFCGKSPVGSVAPWWEVSKEATEMLLDKGIMYDHSFQHHDCQAYWLRIGDTWKPIDYSQEAKTWMEPLKRGEVTGMVSIPANWDLDDLPPLMFIKDSKNSHGFVDVRGIEEKWKAHFEYCYRENPDGFCMPITIHPDVSGRPHVLMMLERFIEWVNTHEGVEWVPMEEIARDFRERNKAPAGARMPAGL</sequence>
<dbReference type="PANTHER" id="PTHR47561">
    <property type="entry name" value="POLYSACCHARIDE DEACETYLASE FAMILY PROTEIN (AFU_ORTHOLOGUE AFUA_6G05030)"/>
    <property type="match status" value="1"/>
</dbReference>
<dbReference type="PROSITE" id="PS51677">
    <property type="entry name" value="NODB"/>
    <property type="match status" value="1"/>
</dbReference>
<protein>
    <submittedName>
        <fullName evidence="9">Glycoside hydrolase/deacetylase</fullName>
    </submittedName>
</protein>
<keyword evidence="10" id="KW-1185">Reference proteome</keyword>
<dbReference type="GO" id="GO:0098552">
    <property type="term" value="C:side of membrane"/>
    <property type="evidence" value="ECO:0007669"/>
    <property type="project" value="UniProtKB-KW"/>
</dbReference>
<keyword evidence="3" id="KW-0336">GPI-anchor</keyword>
<feature type="domain" description="NodB homology" evidence="8">
    <location>
        <begin position="29"/>
        <end position="276"/>
    </location>
</feature>
<dbReference type="Proteomes" id="UP001164286">
    <property type="component" value="Unassembled WGS sequence"/>
</dbReference>
<dbReference type="GO" id="GO:0016810">
    <property type="term" value="F:hydrolase activity, acting on carbon-nitrogen (but not peptide) bonds"/>
    <property type="evidence" value="ECO:0007669"/>
    <property type="project" value="InterPro"/>
</dbReference>
<evidence type="ECO:0000256" key="2">
    <source>
        <dbReference type="ARBA" id="ARBA00022475"/>
    </source>
</evidence>
<gene>
    <name evidence="9" type="ORF">MKK02DRAFT_34337</name>
</gene>
<keyword evidence="9" id="KW-0378">Hydrolase</keyword>
<evidence type="ECO:0000256" key="3">
    <source>
        <dbReference type="ARBA" id="ARBA00022622"/>
    </source>
</evidence>
<dbReference type="GO" id="GO:0005975">
    <property type="term" value="P:carbohydrate metabolic process"/>
    <property type="evidence" value="ECO:0007669"/>
    <property type="project" value="InterPro"/>
</dbReference>
<evidence type="ECO:0000313" key="9">
    <source>
        <dbReference type="EMBL" id="KAI9634854.1"/>
    </source>
</evidence>
<proteinExistence type="predicted"/>